<evidence type="ECO:0000256" key="5">
    <source>
        <dbReference type="SAM" id="Phobius"/>
    </source>
</evidence>
<comment type="caution">
    <text evidence="7">The sequence shown here is derived from an EMBL/GenBank/DDBJ whole genome shotgun (WGS) entry which is preliminary data.</text>
</comment>
<dbReference type="GO" id="GO:0016020">
    <property type="term" value="C:membrane"/>
    <property type="evidence" value="ECO:0007669"/>
    <property type="project" value="UniProtKB-SubCell"/>
</dbReference>
<dbReference type="Proteomes" id="UP000536441">
    <property type="component" value="Unassembled WGS sequence"/>
</dbReference>
<evidence type="ECO:0000256" key="2">
    <source>
        <dbReference type="ARBA" id="ARBA00022692"/>
    </source>
</evidence>
<feature type="transmembrane region" description="Helical" evidence="5">
    <location>
        <begin position="138"/>
        <end position="159"/>
    </location>
</feature>
<dbReference type="EMBL" id="JABMCH010000049">
    <property type="protein sequence ID" value="NUU45904.1"/>
    <property type="molecule type" value="Genomic_DNA"/>
</dbReference>
<name>A0A7Y6EE65_9SPHN</name>
<dbReference type="InterPro" id="IPR049453">
    <property type="entry name" value="Memb_transporter_dom"/>
</dbReference>
<evidence type="ECO:0000256" key="4">
    <source>
        <dbReference type="ARBA" id="ARBA00023136"/>
    </source>
</evidence>
<sequence>MTEDRARELAFVFRCSGAATLSFLLAQAVGLPHPVWAAMTGVIVGQEKLGDTRQATLGRFVGTLLGVAIAVLIGLPAEWAGAGNAVKIALSVALAAVIARRHPLVKVCMWTCPIVFLTATPGLPLWHVGLNRGAEVMLGGVVGTLLHLLVEIMIGKIVYHRVVDEGAAKNERGHT</sequence>
<feature type="transmembrane region" description="Helical" evidence="5">
    <location>
        <begin position="107"/>
        <end position="126"/>
    </location>
</feature>
<feature type="domain" description="Integral membrane bound transporter" evidence="6">
    <location>
        <begin position="21"/>
        <end position="144"/>
    </location>
</feature>
<dbReference type="RefSeq" id="WP_175310687.1">
    <property type="nucleotide sequence ID" value="NZ_CBCRYR010000085.1"/>
</dbReference>
<dbReference type="AlphaFoldDB" id="A0A7Y6EE65"/>
<protein>
    <submittedName>
        <fullName evidence="7">FUSC family protein</fullName>
    </submittedName>
</protein>
<keyword evidence="2 5" id="KW-0812">Transmembrane</keyword>
<comment type="subcellular location">
    <subcellularLocation>
        <location evidence="1">Membrane</location>
        <topology evidence="1">Multi-pass membrane protein</topology>
    </subcellularLocation>
</comment>
<evidence type="ECO:0000256" key="1">
    <source>
        <dbReference type="ARBA" id="ARBA00004141"/>
    </source>
</evidence>
<gene>
    <name evidence="7" type="ORF">HP438_02785</name>
</gene>
<keyword evidence="8" id="KW-1185">Reference proteome</keyword>
<feature type="transmembrane region" description="Helical" evidence="5">
    <location>
        <begin position="20"/>
        <end position="44"/>
    </location>
</feature>
<feature type="transmembrane region" description="Helical" evidence="5">
    <location>
        <begin position="56"/>
        <end position="75"/>
    </location>
</feature>
<keyword evidence="3 5" id="KW-1133">Transmembrane helix</keyword>
<organism evidence="7 8">
    <name type="scientific">Sphingomonas zeae</name>
    <dbReference type="NCBI Taxonomy" id="1646122"/>
    <lineage>
        <taxon>Bacteria</taxon>
        <taxon>Pseudomonadati</taxon>
        <taxon>Pseudomonadota</taxon>
        <taxon>Alphaproteobacteria</taxon>
        <taxon>Sphingomonadales</taxon>
        <taxon>Sphingomonadaceae</taxon>
        <taxon>Sphingomonas</taxon>
    </lineage>
</organism>
<evidence type="ECO:0000313" key="7">
    <source>
        <dbReference type="EMBL" id="NUU45904.1"/>
    </source>
</evidence>
<evidence type="ECO:0000313" key="8">
    <source>
        <dbReference type="Proteomes" id="UP000536441"/>
    </source>
</evidence>
<evidence type="ECO:0000259" key="6">
    <source>
        <dbReference type="Pfam" id="PF13515"/>
    </source>
</evidence>
<proteinExistence type="predicted"/>
<accession>A0A7Y6EE65</accession>
<keyword evidence="4 5" id="KW-0472">Membrane</keyword>
<reference evidence="7 8" key="1">
    <citation type="submission" date="2020-05" db="EMBL/GenBank/DDBJ databases">
        <title>Genome Sequencing of Type Strains.</title>
        <authorList>
            <person name="Lemaire J.F."/>
            <person name="Inderbitzin P."/>
            <person name="Gregorio O.A."/>
            <person name="Collins S.B."/>
            <person name="Wespe N."/>
            <person name="Knight-Connoni V."/>
        </authorList>
    </citation>
    <scope>NUCLEOTIDE SEQUENCE [LARGE SCALE GENOMIC DNA]</scope>
    <source>
        <strain evidence="7 8">DSM 100049</strain>
    </source>
</reference>
<evidence type="ECO:0000256" key="3">
    <source>
        <dbReference type="ARBA" id="ARBA00022989"/>
    </source>
</evidence>
<dbReference type="Pfam" id="PF13515">
    <property type="entry name" value="FUSC_2"/>
    <property type="match status" value="1"/>
</dbReference>